<dbReference type="GO" id="GO:0051301">
    <property type="term" value="P:cell division"/>
    <property type="evidence" value="ECO:0007669"/>
    <property type="project" value="UniProtKB-UniRule"/>
</dbReference>
<comment type="catalytic activity">
    <reaction evidence="8 10">
        <text>O-phospho-L-tyrosyl-[protein] + H2O = L-tyrosyl-[protein] + phosphate</text>
        <dbReference type="Rhea" id="RHEA:10684"/>
        <dbReference type="Rhea" id="RHEA-COMP:10136"/>
        <dbReference type="Rhea" id="RHEA-COMP:20101"/>
        <dbReference type="ChEBI" id="CHEBI:15377"/>
        <dbReference type="ChEBI" id="CHEBI:43474"/>
        <dbReference type="ChEBI" id="CHEBI:46858"/>
        <dbReference type="ChEBI" id="CHEBI:61978"/>
        <dbReference type="EC" id="3.1.3.48"/>
    </reaction>
</comment>
<evidence type="ECO:0000256" key="3">
    <source>
        <dbReference type="ARBA" id="ARBA00022618"/>
    </source>
</evidence>
<evidence type="ECO:0000313" key="14">
    <source>
        <dbReference type="Proteomes" id="UP000076532"/>
    </source>
</evidence>
<dbReference type="GO" id="GO:0010971">
    <property type="term" value="P:positive regulation of G2/M transition of mitotic cell cycle"/>
    <property type="evidence" value="ECO:0007669"/>
    <property type="project" value="TreeGrafter"/>
</dbReference>
<protein>
    <recommendedName>
        <fullName evidence="9 10">M-phase inducer phosphatase</fullName>
        <ecNumber evidence="2 10">3.1.3.48</ecNumber>
    </recommendedName>
</protein>
<keyword evidence="4 10" id="KW-0498">Mitosis</keyword>
<dbReference type="GO" id="GO:0000086">
    <property type="term" value="P:G2/M transition of mitotic cell cycle"/>
    <property type="evidence" value="ECO:0007669"/>
    <property type="project" value="TreeGrafter"/>
</dbReference>
<feature type="region of interest" description="Disordered" evidence="11">
    <location>
        <begin position="367"/>
        <end position="401"/>
    </location>
</feature>
<sequence length="728" mass="79704">MGFFTSAAPSNNFLAAPPAAPSRKKSQRFTRPRDDVDEFLSSDLELSFASTMSLHSPRHAPIDITPDHEHSDLMDISPPPPANPVFTRAPPKDESSSKPRNRPRAFTSVAREFGRDVSNARTPTLQPPPISISNSGGSASQPKRIQRSALPFEWLTTAPSPQVDADTTQFLFAQPQEAISVQDVEDAMDVDTIVPSSFARVNPLLSSPPISAAPTITQFNNLFYESMSPRRSSADSPAGPSPKKRRSLSPESVRSPRRHEIEESSPLPPSSPMARKFERISSGPLLSAFAHVSKPSLVGLGAPPANPNKRSRRPAISAMIQPSDVNRIQLGHLGDAEGQVSQPRGLVPPRRAFSAMLVPAAAPELSVSGDESSMDYPDMSSPAQAYSKRQQGKTLRRCDGTDDFRPLTGAIATVRRDMHESPSAKFLSAGMPGFGDNEAHGKILPCHRVREDGLMRIKPQTVDKLLDGMFDSQIAQYHIIDCRFDYEYNGGHIPGATNINTPSGVEDFLLDSAINKPKQSLSGDPAKKTILIFHCEFSVKRAPTFAKHLRSKDRAMNNHVYPRIHYPEVYILEGGYCQYFKECAERCEPSAYVTMDDPNHALSRKEDLDQFRKAKFGRTKSYAYGEGTAKMNMMSQQQIKRNTAPSAGPGQLFALFSAAGDAARNRRGGHLTSLPEDNNTAILSEDDDTDIGDSPCPPPTRNCGFKGKKLTRVPFARAETLGPARMAY</sequence>
<evidence type="ECO:0000313" key="13">
    <source>
        <dbReference type="EMBL" id="KZP20876.1"/>
    </source>
</evidence>
<keyword evidence="7 10" id="KW-0131">Cell cycle</keyword>
<comment type="function">
    <text evidence="10">Tyrosine protein phosphatase which functions as a dosage-dependent inducer of mitotic progression.</text>
</comment>
<evidence type="ECO:0000256" key="4">
    <source>
        <dbReference type="ARBA" id="ARBA00022776"/>
    </source>
</evidence>
<keyword evidence="14" id="KW-1185">Reference proteome</keyword>
<dbReference type="GO" id="GO:0004725">
    <property type="term" value="F:protein tyrosine phosphatase activity"/>
    <property type="evidence" value="ECO:0007669"/>
    <property type="project" value="UniProtKB-UniRule"/>
</dbReference>
<dbReference type="InterPro" id="IPR001307">
    <property type="entry name" value="Thiosulphate_STrfase_CS"/>
</dbReference>
<dbReference type="GO" id="GO:0004792">
    <property type="term" value="F:thiosulfate-cyanide sulfurtransferase activity"/>
    <property type="evidence" value="ECO:0007669"/>
    <property type="project" value="InterPro"/>
</dbReference>
<proteinExistence type="inferred from homology"/>
<dbReference type="InterPro" id="IPR000751">
    <property type="entry name" value="MPI_Phosphatase"/>
</dbReference>
<evidence type="ECO:0000259" key="12">
    <source>
        <dbReference type="PROSITE" id="PS50206"/>
    </source>
</evidence>
<feature type="region of interest" description="Disordered" evidence="11">
    <location>
        <begin position="1"/>
        <end position="34"/>
    </location>
</feature>
<dbReference type="PROSITE" id="PS00380">
    <property type="entry name" value="RHODANESE_1"/>
    <property type="match status" value="1"/>
</dbReference>
<feature type="region of interest" description="Disordered" evidence="11">
    <location>
        <begin position="51"/>
        <end position="105"/>
    </location>
</feature>
<dbReference type="PRINTS" id="PR00716">
    <property type="entry name" value="MPIPHPHTASE"/>
</dbReference>
<comment type="similarity">
    <text evidence="1 10">Belongs to the MPI phosphatase family.</text>
</comment>
<dbReference type="GO" id="GO:0110032">
    <property type="term" value="P:positive regulation of G2/MI transition of meiotic cell cycle"/>
    <property type="evidence" value="ECO:0007669"/>
    <property type="project" value="TreeGrafter"/>
</dbReference>
<dbReference type="EMBL" id="KV417552">
    <property type="protein sequence ID" value="KZP20876.1"/>
    <property type="molecule type" value="Genomic_DNA"/>
</dbReference>
<reference evidence="13 14" key="1">
    <citation type="journal article" date="2016" name="Mol. Biol. Evol.">
        <title>Comparative Genomics of Early-Diverging Mushroom-Forming Fungi Provides Insights into the Origins of Lignocellulose Decay Capabilities.</title>
        <authorList>
            <person name="Nagy L.G."/>
            <person name="Riley R."/>
            <person name="Tritt A."/>
            <person name="Adam C."/>
            <person name="Daum C."/>
            <person name="Floudas D."/>
            <person name="Sun H."/>
            <person name="Yadav J.S."/>
            <person name="Pangilinan J."/>
            <person name="Larsson K.H."/>
            <person name="Matsuura K."/>
            <person name="Barry K."/>
            <person name="Labutti K."/>
            <person name="Kuo R."/>
            <person name="Ohm R.A."/>
            <person name="Bhattacharya S.S."/>
            <person name="Shirouzu T."/>
            <person name="Yoshinaga Y."/>
            <person name="Martin F.M."/>
            <person name="Grigoriev I.V."/>
            <person name="Hibbett D.S."/>
        </authorList>
    </citation>
    <scope>NUCLEOTIDE SEQUENCE [LARGE SCALE GENOMIC DNA]</scope>
    <source>
        <strain evidence="13 14">CBS 109695</strain>
    </source>
</reference>
<evidence type="ECO:0000256" key="8">
    <source>
        <dbReference type="ARBA" id="ARBA00051722"/>
    </source>
</evidence>
<dbReference type="SMART" id="SM00450">
    <property type="entry name" value="RHOD"/>
    <property type="match status" value="1"/>
</dbReference>
<evidence type="ECO:0000256" key="9">
    <source>
        <dbReference type="ARBA" id="ARBA00067190"/>
    </source>
</evidence>
<evidence type="ECO:0000256" key="1">
    <source>
        <dbReference type="ARBA" id="ARBA00011065"/>
    </source>
</evidence>
<dbReference type="PANTHER" id="PTHR10828:SF17">
    <property type="entry name" value="PROTEIN-TYROSINE-PHOSPHATASE"/>
    <property type="match status" value="1"/>
</dbReference>
<feature type="region of interest" description="Disordered" evidence="11">
    <location>
        <begin position="668"/>
        <end position="705"/>
    </location>
</feature>
<evidence type="ECO:0000256" key="11">
    <source>
        <dbReference type="SAM" id="MobiDB-lite"/>
    </source>
</evidence>
<keyword evidence="3 10" id="KW-0132">Cell division</keyword>
<dbReference type="FunFam" id="3.40.250.10:FF:000021">
    <property type="entry name" value="M-phase inducer phosphatase cdc-25.2"/>
    <property type="match status" value="1"/>
</dbReference>
<dbReference type="GO" id="GO:0005634">
    <property type="term" value="C:nucleus"/>
    <property type="evidence" value="ECO:0007669"/>
    <property type="project" value="TreeGrafter"/>
</dbReference>
<dbReference type="PANTHER" id="PTHR10828">
    <property type="entry name" value="M-PHASE INDUCER PHOSPHATASE DUAL SPECIFICITY PHOSPHATASE CDC25"/>
    <property type="match status" value="1"/>
</dbReference>
<dbReference type="AlphaFoldDB" id="A0A166JHW5"/>
<feature type="compositionally biased region" description="Low complexity" evidence="11">
    <location>
        <begin position="131"/>
        <end position="142"/>
    </location>
</feature>
<gene>
    <name evidence="13" type="ORF">FIBSPDRAFT_741656</name>
</gene>
<evidence type="ECO:0000256" key="10">
    <source>
        <dbReference type="RuleBase" id="RU368028"/>
    </source>
</evidence>
<dbReference type="Pfam" id="PF00581">
    <property type="entry name" value="Rhodanese"/>
    <property type="match status" value="1"/>
</dbReference>
<dbReference type="STRING" id="436010.A0A166JHW5"/>
<keyword evidence="6 10" id="KW-0904">Protein phosphatase</keyword>
<dbReference type="Gene3D" id="3.40.250.10">
    <property type="entry name" value="Rhodanese-like domain"/>
    <property type="match status" value="1"/>
</dbReference>
<dbReference type="PROSITE" id="PS50206">
    <property type="entry name" value="RHODANESE_3"/>
    <property type="match status" value="1"/>
</dbReference>
<dbReference type="CDD" id="cd01530">
    <property type="entry name" value="Cdc25"/>
    <property type="match status" value="1"/>
</dbReference>
<keyword evidence="5 10" id="KW-0378">Hydrolase</keyword>
<evidence type="ECO:0000256" key="5">
    <source>
        <dbReference type="ARBA" id="ARBA00022801"/>
    </source>
</evidence>
<feature type="region of interest" description="Disordered" evidence="11">
    <location>
        <begin position="228"/>
        <end position="275"/>
    </location>
</feature>
<dbReference type="OrthoDB" id="26523at2759"/>
<organism evidence="13 14">
    <name type="scientific">Athelia psychrophila</name>
    <dbReference type="NCBI Taxonomy" id="1759441"/>
    <lineage>
        <taxon>Eukaryota</taxon>
        <taxon>Fungi</taxon>
        <taxon>Dikarya</taxon>
        <taxon>Basidiomycota</taxon>
        <taxon>Agaricomycotina</taxon>
        <taxon>Agaricomycetes</taxon>
        <taxon>Agaricomycetidae</taxon>
        <taxon>Atheliales</taxon>
        <taxon>Atheliaceae</taxon>
        <taxon>Athelia</taxon>
    </lineage>
</organism>
<dbReference type="InterPro" id="IPR036873">
    <property type="entry name" value="Rhodanese-like_dom_sf"/>
</dbReference>
<dbReference type="Proteomes" id="UP000076532">
    <property type="component" value="Unassembled WGS sequence"/>
</dbReference>
<evidence type="ECO:0000256" key="6">
    <source>
        <dbReference type="ARBA" id="ARBA00022912"/>
    </source>
</evidence>
<dbReference type="EC" id="3.1.3.48" evidence="2 10"/>
<feature type="region of interest" description="Disordered" evidence="11">
    <location>
        <begin position="119"/>
        <end position="142"/>
    </location>
</feature>
<evidence type="ECO:0000256" key="2">
    <source>
        <dbReference type="ARBA" id="ARBA00013064"/>
    </source>
</evidence>
<feature type="domain" description="Rhodanese" evidence="12">
    <location>
        <begin position="473"/>
        <end position="588"/>
    </location>
</feature>
<dbReference type="SUPFAM" id="SSF52821">
    <property type="entry name" value="Rhodanese/Cell cycle control phosphatase"/>
    <property type="match status" value="1"/>
</dbReference>
<evidence type="ECO:0000256" key="7">
    <source>
        <dbReference type="ARBA" id="ARBA00023306"/>
    </source>
</evidence>
<accession>A0A166JHW5</accession>
<dbReference type="GO" id="GO:0005737">
    <property type="term" value="C:cytoplasm"/>
    <property type="evidence" value="ECO:0007669"/>
    <property type="project" value="TreeGrafter"/>
</dbReference>
<dbReference type="InterPro" id="IPR001763">
    <property type="entry name" value="Rhodanese-like_dom"/>
</dbReference>
<name>A0A166JHW5_9AGAM</name>